<protein>
    <submittedName>
        <fullName evidence="1">Uncharacterized protein</fullName>
    </submittedName>
</protein>
<name>A0ACD0NZB9_9BASI</name>
<reference evidence="1 2" key="1">
    <citation type="journal article" date="2018" name="Mol. Biol. Evol.">
        <title>Broad Genomic Sampling Reveals a Smut Pathogenic Ancestry of the Fungal Clade Ustilaginomycotina.</title>
        <authorList>
            <person name="Kijpornyongpan T."/>
            <person name="Mondo S.J."/>
            <person name="Barry K."/>
            <person name="Sandor L."/>
            <person name="Lee J."/>
            <person name="Lipzen A."/>
            <person name="Pangilinan J."/>
            <person name="LaButti K."/>
            <person name="Hainaut M."/>
            <person name="Henrissat B."/>
            <person name="Grigoriev I.V."/>
            <person name="Spatafora J.W."/>
            <person name="Aime M.C."/>
        </authorList>
    </citation>
    <scope>NUCLEOTIDE SEQUENCE [LARGE SCALE GENOMIC DNA]</scope>
    <source>
        <strain evidence="1 2">SA 807</strain>
    </source>
</reference>
<accession>A0ACD0NZB9</accession>
<gene>
    <name evidence="1" type="ORF">IE53DRAFT_368306</name>
</gene>
<sequence>MGSSYDDPVYARTSFLHRVGSEGFGLAQHSQPPKYRLSSRTDNFDLWNASWVNALSADNFSGSDEDSSDVSDGESTRRVPRSLKPSSSSAAHRGLSRASQSTVKAATSAPVTPRKAESKPRARAARQQVAPSNPSKGKETRDRRHHRAMSAPQPLQPAQPLSINTAQPLRLPPLSICARSPLSYPTDICDEIEDGSLSHDHSTDYPAKEVVDHASSTATDPCPNFSNSSGSFGSSSSASISSIEFSESDGSCHGDAGDVDPESQLATEIIRLRESRKAEARASAARPVREENVKECGLTLSTYDYEEDLDDFDSDGSQEAAIRQHADSFVIRMAEALLDLGSMTLPSQASSRSSSFAAEEDDDGQGYFKQPRATSTPGQLRLETQRMQHRRESIQSAKSSCSGSSHRQIGRQQYRGSVAGSSRNPSELSRSSSSYLSLPSLLSPTASLKSLASSAFSSMPTSPASELEDSPDEDEPKSFGMHSRQDSGYGLNTYADEPSAFCDPSTVGVNEITTIRSRQAKAHRSASLSMGMTPVRYDTHNKDRPEVVSPLWREDGSDVTSDSTSARSWTSFFRF</sequence>
<evidence type="ECO:0000313" key="1">
    <source>
        <dbReference type="EMBL" id="PWN51154.1"/>
    </source>
</evidence>
<dbReference type="Proteomes" id="UP000245626">
    <property type="component" value="Unassembled WGS sequence"/>
</dbReference>
<proteinExistence type="predicted"/>
<organism evidence="1 2">
    <name type="scientific">Violaceomyces palustris</name>
    <dbReference type="NCBI Taxonomy" id="1673888"/>
    <lineage>
        <taxon>Eukaryota</taxon>
        <taxon>Fungi</taxon>
        <taxon>Dikarya</taxon>
        <taxon>Basidiomycota</taxon>
        <taxon>Ustilaginomycotina</taxon>
        <taxon>Ustilaginomycetes</taxon>
        <taxon>Violaceomycetales</taxon>
        <taxon>Violaceomycetaceae</taxon>
        <taxon>Violaceomyces</taxon>
    </lineage>
</organism>
<keyword evidence="2" id="KW-1185">Reference proteome</keyword>
<evidence type="ECO:0000313" key="2">
    <source>
        <dbReference type="Proteomes" id="UP000245626"/>
    </source>
</evidence>
<dbReference type="EMBL" id="KZ819866">
    <property type="protein sequence ID" value="PWN51154.1"/>
    <property type="molecule type" value="Genomic_DNA"/>
</dbReference>